<dbReference type="EMBL" id="CM023484">
    <property type="protein sequence ID" value="KAH6933935.1"/>
    <property type="molecule type" value="Genomic_DNA"/>
</dbReference>
<keyword evidence="2" id="KW-1185">Reference proteome</keyword>
<accession>A0ACB7SH94</accession>
<proteinExistence type="predicted"/>
<dbReference type="Proteomes" id="UP000821845">
    <property type="component" value="Chromosome 4"/>
</dbReference>
<organism evidence="1 2">
    <name type="scientific">Hyalomma asiaticum</name>
    <name type="common">Tick</name>
    <dbReference type="NCBI Taxonomy" id="266040"/>
    <lineage>
        <taxon>Eukaryota</taxon>
        <taxon>Metazoa</taxon>
        <taxon>Ecdysozoa</taxon>
        <taxon>Arthropoda</taxon>
        <taxon>Chelicerata</taxon>
        <taxon>Arachnida</taxon>
        <taxon>Acari</taxon>
        <taxon>Parasitiformes</taxon>
        <taxon>Ixodida</taxon>
        <taxon>Ixodoidea</taxon>
        <taxon>Ixodidae</taxon>
        <taxon>Hyalomminae</taxon>
        <taxon>Hyalomma</taxon>
    </lineage>
</organism>
<reference evidence="1" key="1">
    <citation type="submission" date="2020-05" db="EMBL/GenBank/DDBJ databases">
        <title>Large-scale comparative analyses of tick genomes elucidate their genetic diversity and vector capacities.</title>
        <authorList>
            <person name="Jia N."/>
            <person name="Wang J."/>
            <person name="Shi W."/>
            <person name="Du L."/>
            <person name="Sun Y."/>
            <person name="Zhan W."/>
            <person name="Jiang J."/>
            <person name="Wang Q."/>
            <person name="Zhang B."/>
            <person name="Ji P."/>
            <person name="Sakyi L.B."/>
            <person name="Cui X."/>
            <person name="Yuan T."/>
            <person name="Jiang B."/>
            <person name="Yang W."/>
            <person name="Lam T.T.-Y."/>
            <person name="Chang Q."/>
            <person name="Ding S."/>
            <person name="Wang X."/>
            <person name="Zhu J."/>
            <person name="Ruan X."/>
            <person name="Zhao L."/>
            <person name="Wei J."/>
            <person name="Que T."/>
            <person name="Du C."/>
            <person name="Cheng J."/>
            <person name="Dai P."/>
            <person name="Han X."/>
            <person name="Huang E."/>
            <person name="Gao Y."/>
            <person name="Liu J."/>
            <person name="Shao H."/>
            <person name="Ye R."/>
            <person name="Li L."/>
            <person name="Wei W."/>
            <person name="Wang X."/>
            <person name="Wang C."/>
            <person name="Yang T."/>
            <person name="Huo Q."/>
            <person name="Li W."/>
            <person name="Guo W."/>
            <person name="Chen H."/>
            <person name="Zhou L."/>
            <person name="Ni X."/>
            <person name="Tian J."/>
            <person name="Zhou Y."/>
            <person name="Sheng Y."/>
            <person name="Liu T."/>
            <person name="Pan Y."/>
            <person name="Xia L."/>
            <person name="Li J."/>
            <person name="Zhao F."/>
            <person name="Cao W."/>
        </authorList>
    </citation>
    <scope>NUCLEOTIDE SEQUENCE</scope>
    <source>
        <strain evidence="1">Hyas-2018</strain>
    </source>
</reference>
<evidence type="ECO:0000313" key="2">
    <source>
        <dbReference type="Proteomes" id="UP000821845"/>
    </source>
</evidence>
<sequence>MISAIAAILAMRAGYFEGDIVNPPEEYIEGDDMEHGFENQFTKLNIPSSRLITDFDYDSVMLYGSTAFSVDRKSPTMLKKNGGKLEEVYKKDTLSNADYYRIHVLYRPEGY</sequence>
<gene>
    <name evidence="1" type="ORF">HPB50_019127</name>
</gene>
<comment type="caution">
    <text evidence="1">The sequence shown here is derived from an EMBL/GenBank/DDBJ whole genome shotgun (WGS) entry which is preliminary data.</text>
</comment>
<evidence type="ECO:0000313" key="1">
    <source>
        <dbReference type="EMBL" id="KAH6933935.1"/>
    </source>
</evidence>
<name>A0ACB7SH94_HYAAI</name>
<protein>
    <submittedName>
        <fullName evidence="1">Uncharacterized protein</fullName>
    </submittedName>
</protein>